<dbReference type="InterPro" id="IPR018076">
    <property type="entry name" value="T2SS_GspF_dom"/>
</dbReference>
<keyword evidence="6 8" id="KW-1133">Transmembrane helix</keyword>
<dbReference type="PRINTS" id="PR00812">
    <property type="entry name" value="BCTERIALGSPF"/>
</dbReference>
<feature type="transmembrane region" description="Helical" evidence="8">
    <location>
        <begin position="167"/>
        <end position="190"/>
    </location>
</feature>
<evidence type="ECO:0000256" key="2">
    <source>
        <dbReference type="ARBA" id="ARBA00005745"/>
    </source>
</evidence>
<dbReference type="InterPro" id="IPR003004">
    <property type="entry name" value="GspF/PilC"/>
</dbReference>
<feature type="transmembrane region" description="Helical" evidence="8">
    <location>
        <begin position="210"/>
        <end position="237"/>
    </location>
</feature>
<keyword evidence="7 8" id="KW-0472">Membrane</keyword>
<protein>
    <recommendedName>
        <fullName evidence="9">Type II secretion system protein GspF domain-containing protein</fullName>
    </recommendedName>
</protein>
<comment type="similarity">
    <text evidence="2">Belongs to the GSP F family.</text>
</comment>
<feature type="transmembrane region" description="Helical" evidence="8">
    <location>
        <begin position="374"/>
        <end position="395"/>
    </location>
</feature>
<accession>A0A0G1RVN2</accession>
<dbReference type="PANTHER" id="PTHR30012:SF0">
    <property type="entry name" value="TYPE II SECRETION SYSTEM PROTEIN F-RELATED"/>
    <property type="match status" value="1"/>
</dbReference>
<organism evidence="10 11">
    <name type="scientific">Candidatus Beckwithbacteria bacterium GW2011_GWB1_47_15</name>
    <dbReference type="NCBI Taxonomy" id="1618371"/>
    <lineage>
        <taxon>Bacteria</taxon>
        <taxon>Candidatus Beckwithiibacteriota</taxon>
    </lineage>
</organism>
<sequence>MDKFDYQATTKEGKKVKGQIEAVSETQAASILRSKKLYIVKLTRIEVMPGWMKLFSGFARVKREDVVHFTRQLATMINAGLPLTTSLSILKFQSKLPVAKMVDEILTDVEGGGSFYKSLQKYEKVFSPVYLSLIESGEAAGVLEKVLERLAVNLEKQAEFRSKTKNALIYPAIITIAMIVVAVIMMVFVIPKLTTLYEEFDAELPFMTRALIGISNFVAKTWYLMGLLLVAGGYSFWRWKKTPSGRATVDKYVLKMPIMGKLKTRVILTELTRTLALLIQSGIPIIEALNIVAGAADNVVFSRSIKQGAKEVEKGIPLAAAIGRYEHFPPIVSQMIAVGEETGKMDDVLYNLSGYFESEAEQEIKGLTTAIEPLMMILLGVGVAFLVIAIILPIYNLTAQF</sequence>
<dbReference type="AlphaFoldDB" id="A0A0G1RVN2"/>
<evidence type="ECO:0000256" key="6">
    <source>
        <dbReference type="ARBA" id="ARBA00022989"/>
    </source>
</evidence>
<reference evidence="10 11" key="1">
    <citation type="journal article" date="2015" name="Nature">
        <title>rRNA introns, odd ribosomes, and small enigmatic genomes across a large radiation of phyla.</title>
        <authorList>
            <person name="Brown C.T."/>
            <person name="Hug L.A."/>
            <person name="Thomas B.C."/>
            <person name="Sharon I."/>
            <person name="Castelle C.J."/>
            <person name="Singh A."/>
            <person name="Wilkins M.J."/>
            <person name="Williams K.H."/>
            <person name="Banfield J.F."/>
        </authorList>
    </citation>
    <scope>NUCLEOTIDE SEQUENCE [LARGE SCALE GENOMIC DNA]</scope>
</reference>
<dbReference type="GO" id="GO:0015628">
    <property type="term" value="P:protein secretion by the type II secretion system"/>
    <property type="evidence" value="ECO:0007669"/>
    <property type="project" value="TreeGrafter"/>
</dbReference>
<evidence type="ECO:0000256" key="3">
    <source>
        <dbReference type="ARBA" id="ARBA00022475"/>
    </source>
</evidence>
<keyword evidence="5 8" id="KW-0812">Transmembrane</keyword>
<dbReference type="GO" id="GO:0005886">
    <property type="term" value="C:plasma membrane"/>
    <property type="evidence" value="ECO:0007669"/>
    <property type="project" value="UniProtKB-SubCell"/>
</dbReference>
<evidence type="ECO:0000256" key="1">
    <source>
        <dbReference type="ARBA" id="ARBA00004429"/>
    </source>
</evidence>
<dbReference type="InterPro" id="IPR042094">
    <property type="entry name" value="T2SS_GspF_sf"/>
</dbReference>
<comment type="subcellular location">
    <subcellularLocation>
        <location evidence="1">Cell inner membrane</location>
        <topology evidence="1">Multi-pass membrane protein</topology>
    </subcellularLocation>
</comment>
<feature type="domain" description="Type II secretion system protein GspF" evidence="9">
    <location>
        <begin position="272"/>
        <end position="393"/>
    </location>
</feature>
<keyword evidence="3" id="KW-1003">Cell membrane</keyword>
<feature type="domain" description="Type II secretion system protein GspF" evidence="9">
    <location>
        <begin position="69"/>
        <end position="191"/>
    </location>
</feature>
<dbReference type="FunFam" id="1.20.81.30:FF:000001">
    <property type="entry name" value="Type II secretion system protein F"/>
    <property type="match status" value="2"/>
</dbReference>
<dbReference type="Proteomes" id="UP000033860">
    <property type="component" value="Unassembled WGS sequence"/>
</dbReference>
<evidence type="ECO:0000256" key="8">
    <source>
        <dbReference type="SAM" id="Phobius"/>
    </source>
</evidence>
<evidence type="ECO:0000256" key="4">
    <source>
        <dbReference type="ARBA" id="ARBA00022519"/>
    </source>
</evidence>
<keyword evidence="4" id="KW-0997">Cell inner membrane</keyword>
<dbReference type="EMBL" id="LCNT01000003">
    <property type="protein sequence ID" value="KKU61384.1"/>
    <property type="molecule type" value="Genomic_DNA"/>
</dbReference>
<gene>
    <name evidence="10" type="ORF">UX85_C0003G0043</name>
</gene>
<dbReference type="PATRIC" id="fig|1618371.3.peg.431"/>
<proteinExistence type="inferred from homology"/>
<evidence type="ECO:0000313" key="11">
    <source>
        <dbReference type="Proteomes" id="UP000033860"/>
    </source>
</evidence>
<evidence type="ECO:0000256" key="7">
    <source>
        <dbReference type="ARBA" id="ARBA00023136"/>
    </source>
</evidence>
<dbReference type="Pfam" id="PF00482">
    <property type="entry name" value="T2SSF"/>
    <property type="match status" value="2"/>
</dbReference>
<dbReference type="Gene3D" id="1.20.81.30">
    <property type="entry name" value="Type II secretion system (T2SS), domain F"/>
    <property type="match status" value="2"/>
</dbReference>
<dbReference type="PANTHER" id="PTHR30012">
    <property type="entry name" value="GENERAL SECRETION PATHWAY PROTEIN"/>
    <property type="match status" value="1"/>
</dbReference>
<comment type="caution">
    <text evidence="10">The sequence shown here is derived from an EMBL/GenBank/DDBJ whole genome shotgun (WGS) entry which is preliminary data.</text>
</comment>
<evidence type="ECO:0000259" key="9">
    <source>
        <dbReference type="Pfam" id="PF00482"/>
    </source>
</evidence>
<name>A0A0G1RVN2_9BACT</name>
<evidence type="ECO:0000313" key="10">
    <source>
        <dbReference type="EMBL" id="KKU61384.1"/>
    </source>
</evidence>
<evidence type="ECO:0000256" key="5">
    <source>
        <dbReference type="ARBA" id="ARBA00022692"/>
    </source>
</evidence>